<evidence type="ECO:0000256" key="1">
    <source>
        <dbReference type="SAM" id="MobiDB-lite"/>
    </source>
</evidence>
<comment type="caution">
    <text evidence="3">The sequence shown here is derived from an EMBL/GenBank/DDBJ whole genome shotgun (WGS) entry which is preliminary data.</text>
</comment>
<evidence type="ECO:0000313" key="3">
    <source>
        <dbReference type="EMBL" id="MDR7135996.1"/>
    </source>
</evidence>
<organism evidence="3 4">
    <name type="scientific">Lysobacter niastensis</name>
    <dbReference type="NCBI Taxonomy" id="380629"/>
    <lineage>
        <taxon>Bacteria</taxon>
        <taxon>Pseudomonadati</taxon>
        <taxon>Pseudomonadota</taxon>
        <taxon>Gammaproteobacteria</taxon>
        <taxon>Lysobacterales</taxon>
        <taxon>Lysobacteraceae</taxon>
        <taxon>Lysobacter</taxon>
    </lineage>
</organism>
<protein>
    <submittedName>
        <fullName evidence="3">Membrane protein</fullName>
    </submittedName>
</protein>
<accession>A0ABU1WEG4</accession>
<dbReference type="EMBL" id="JAVDVY010000003">
    <property type="protein sequence ID" value="MDR7135996.1"/>
    <property type="molecule type" value="Genomic_DNA"/>
</dbReference>
<keyword evidence="2" id="KW-0732">Signal</keyword>
<sequence length="155" mass="15900">MTLRIDTTAAVLVLCVALAACKPGTETPRSPAATPSDTAGAAPAPSSTATPSSTVSKDTGFRATGNEPGWMAQVTAGASPSLHAEVDYGERKFDISPVAEQADGWTGKSADGTAIVLKFERRACQDSMSGQAFEAVATLTVGDRSYQGCGKFNPQ</sequence>
<feature type="signal peptide" evidence="2">
    <location>
        <begin position="1"/>
        <end position="19"/>
    </location>
</feature>
<dbReference type="PROSITE" id="PS51257">
    <property type="entry name" value="PROKAR_LIPOPROTEIN"/>
    <property type="match status" value="1"/>
</dbReference>
<evidence type="ECO:0000256" key="2">
    <source>
        <dbReference type="SAM" id="SignalP"/>
    </source>
</evidence>
<dbReference type="Proteomes" id="UP001251524">
    <property type="component" value="Unassembled WGS sequence"/>
</dbReference>
<reference evidence="3 4" key="1">
    <citation type="submission" date="2023-07" db="EMBL/GenBank/DDBJ databases">
        <title>Sorghum-associated microbial communities from plants grown in Nebraska, USA.</title>
        <authorList>
            <person name="Schachtman D."/>
        </authorList>
    </citation>
    <scope>NUCLEOTIDE SEQUENCE [LARGE SCALE GENOMIC DNA]</scope>
    <source>
        <strain evidence="3 4">BE198</strain>
    </source>
</reference>
<dbReference type="RefSeq" id="WP_310064110.1">
    <property type="nucleotide sequence ID" value="NZ_JAVDVY010000003.1"/>
</dbReference>
<proteinExistence type="predicted"/>
<name>A0ABU1WEG4_9GAMM</name>
<keyword evidence="4" id="KW-1185">Reference proteome</keyword>
<feature type="chain" id="PRO_5046707110" evidence="2">
    <location>
        <begin position="20"/>
        <end position="155"/>
    </location>
</feature>
<evidence type="ECO:0000313" key="4">
    <source>
        <dbReference type="Proteomes" id="UP001251524"/>
    </source>
</evidence>
<feature type="region of interest" description="Disordered" evidence="1">
    <location>
        <begin position="24"/>
        <end position="72"/>
    </location>
</feature>
<feature type="compositionally biased region" description="Low complexity" evidence="1">
    <location>
        <begin position="30"/>
        <end position="56"/>
    </location>
</feature>
<gene>
    <name evidence="3" type="ORF">J2X06_003214</name>
</gene>